<organism evidence="2 3">
    <name type="scientific">Candidatus Cryosericum septentrionale</name>
    <dbReference type="NCBI Taxonomy" id="2290913"/>
    <lineage>
        <taxon>Bacteria</taxon>
        <taxon>Pseudomonadati</taxon>
        <taxon>Caldisericota/Cryosericota group</taxon>
        <taxon>Candidatus Cryosericota</taxon>
        <taxon>Candidatus Cryosericia</taxon>
        <taxon>Candidatus Cryosericales</taxon>
        <taxon>Candidatus Cryosericaceae</taxon>
        <taxon>Candidatus Cryosericum</taxon>
    </lineage>
</organism>
<keyword evidence="3" id="KW-1185">Reference proteome</keyword>
<name>A0A398DWX7_9BACT</name>
<dbReference type="RefSeq" id="WP_119086517.1">
    <property type="nucleotide sequence ID" value="NZ_QXIY01000044.1"/>
</dbReference>
<dbReference type="InterPro" id="IPR025139">
    <property type="entry name" value="DUF4062"/>
</dbReference>
<dbReference type="Proteomes" id="UP000266113">
    <property type="component" value="Unassembled WGS sequence"/>
</dbReference>
<dbReference type="AlphaFoldDB" id="A0A398DWX7"/>
<protein>
    <submittedName>
        <fullName evidence="2">DUF4062 domain-containing protein</fullName>
    </submittedName>
</protein>
<dbReference type="EMBL" id="QXIY01000044">
    <property type="protein sequence ID" value="RIE15824.1"/>
    <property type="molecule type" value="Genomic_DNA"/>
</dbReference>
<reference evidence="2 3" key="1">
    <citation type="submission" date="2018-09" db="EMBL/GenBank/DDBJ databases">
        <title>Discovery and Ecogenomic Context for Candidatus Cryosericales, a Global Caldiserica Order Active in Thawing Permafrost.</title>
        <authorList>
            <person name="Martinez M.A."/>
            <person name="Woodcroft B.J."/>
            <person name="Ignacio Espinoza J.C."/>
            <person name="Zayed A."/>
            <person name="Singleton C.M."/>
            <person name="Boyd J."/>
            <person name="Li Y.-F."/>
            <person name="Purvine S."/>
            <person name="Maughan H."/>
            <person name="Hodgkins S.B."/>
            <person name="Anderson D."/>
            <person name="Sederholm M."/>
            <person name="Temperton B."/>
            <person name="Saleska S.R."/>
            <person name="Tyson G.W."/>
            <person name="Rich V.I."/>
        </authorList>
    </citation>
    <scope>NUCLEOTIDE SEQUENCE [LARGE SCALE GENOMIC DNA]</scope>
    <source>
        <strain evidence="2 3">SMC1</strain>
    </source>
</reference>
<comment type="caution">
    <text evidence="2">The sequence shown here is derived from an EMBL/GenBank/DDBJ whole genome shotgun (WGS) entry which is preliminary data.</text>
</comment>
<proteinExistence type="predicted"/>
<accession>A0A398DWX7</accession>
<gene>
    <name evidence="2" type="ORF">SMC1_09420</name>
</gene>
<sequence length="365" mass="39530">MKVFISSVVSGFGAERDAAFEAASTLGLEVRRCEDFAASEESAQQVCLQGVRWADCVVLVLGERYGTVQPSGLSATHEEYREARERGTALAFVESGISPESRQAAFIAEVREWQAGLLTQNFTTPENLKGKTIKALHDFVIRQTQGRPDAAELRAEALGMMPRGSLGYRPMTHVAVAVFPKAVLLSPRQLQSDGLQSSIRQTALVGPHAILDPEVGSTFQISSEQVCLKQPSGPQVKIDQSGLLLLSADVSHRMKMPGALTVIVQEELTEILARTYRLASVLLDLVDERRSVTHVLPVTRLDHGHAPIRTLQEHSASPSSMTIPMAPERLTVEWPPGPLARAALAREADSLAADVVAELKTKMGG</sequence>
<evidence type="ECO:0000259" key="1">
    <source>
        <dbReference type="Pfam" id="PF13271"/>
    </source>
</evidence>
<evidence type="ECO:0000313" key="2">
    <source>
        <dbReference type="EMBL" id="RIE15824.1"/>
    </source>
</evidence>
<dbReference type="Pfam" id="PF13271">
    <property type="entry name" value="DUF4062"/>
    <property type="match status" value="1"/>
</dbReference>
<dbReference type="OrthoDB" id="5951860at2"/>
<feature type="domain" description="DUF4062" evidence="1">
    <location>
        <begin position="2"/>
        <end position="83"/>
    </location>
</feature>
<evidence type="ECO:0000313" key="3">
    <source>
        <dbReference type="Proteomes" id="UP000266113"/>
    </source>
</evidence>